<evidence type="ECO:0000313" key="5">
    <source>
        <dbReference type="Proteomes" id="UP000005510"/>
    </source>
</evidence>
<sequence>NIIMISTERYHEYPMIIKGYGAGADVTAAGVFADIISIANIR</sequence>
<reference evidence="4 5" key="1">
    <citation type="submission" date="2008-10" db="EMBL/GenBank/DDBJ databases">
        <title>Draft genome sequence of Parabacteroides johnsonii (DSM 18315).</title>
        <authorList>
            <person name="Sudarsanam P."/>
            <person name="Ley R."/>
            <person name="Guruge J."/>
            <person name="Turnbaugh P.J."/>
            <person name="Mahowald M."/>
            <person name="Liep D."/>
            <person name="Gordon J."/>
        </authorList>
    </citation>
    <scope>NUCLEOTIDE SEQUENCE [LARGE SCALE GENOMIC DNA]</scope>
    <source>
        <strain evidence="4 5">DSM 18315</strain>
    </source>
</reference>
<evidence type="ECO:0000256" key="2">
    <source>
        <dbReference type="ARBA" id="ARBA00023002"/>
    </source>
</evidence>
<dbReference type="HOGENOM" id="CLU_3244032_0_0_10"/>
<name>B7BHF9_9BACT</name>
<gene>
    <name evidence="4" type="ORF">PRABACTJOHN_04509</name>
</gene>
<dbReference type="PANTHER" id="PTHR43070:SF3">
    <property type="entry name" value="HOMOSERINE DEHYDROGENASE"/>
    <property type="match status" value="1"/>
</dbReference>
<dbReference type="AlphaFoldDB" id="B7BHF9"/>
<dbReference type="InterPro" id="IPR011147">
    <property type="entry name" value="Bifunc_Aspkin/hSer_DH"/>
</dbReference>
<comment type="caution">
    <text evidence="4">The sequence shown here is derived from an EMBL/GenBank/DDBJ whole genome shotgun (WGS) entry which is preliminary data.</text>
</comment>
<feature type="non-terminal residue" evidence="4">
    <location>
        <position position="1"/>
    </location>
</feature>
<keyword evidence="1" id="KW-0521">NADP</keyword>
<dbReference type="RefSeq" id="WP_008153576.1">
    <property type="nucleotide sequence ID" value="NZ_DS996497.1"/>
</dbReference>
<evidence type="ECO:0000256" key="1">
    <source>
        <dbReference type="ARBA" id="ARBA00022857"/>
    </source>
</evidence>
<proteinExistence type="predicted"/>
<keyword evidence="2" id="KW-0560">Oxidoreductase</keyword>
<feature type="domain" description="Homoserine dehydrogenase catalytic" evidence="3">
    <location>
        <begin position="1"/>
        <end position="36"/>
    </location>
</feature>
<dbReference type="Proteomes" id="UP000005510">
    <property type="component" value="Unassembled WGS sequence"/>
</dbReference>
<dbReference type="EMBL" id="ABYH01000479">
    <property type="protein sequence ID" value="EEC94134.1"/>
    <property type="molecule type" value="Genomic_DNA"/>
</dbReference>
<evidence type="ECO:0000259" key="3">
    <source>
        <dbReference type="Pfam" id="PF00742"/>
    </source>
</evidence>
<dbReference type="GO" id="GO:0004412">
    <property type="term" value="F:homoserine dehydrogenase activity"/>
    <property type="evidence" value="ECO:0007669"/>
    <property type="project" value="InterPro"/>
</dbReference>
<dbReference type="Pfam" id="PF00742">
    <property type="entry name" value="Homoserine_dh"/>
    <property type="match status" value="1"/>
</dbReference>
<dbReference type="GO" id="GO:0009067">
    <property type="term" value="P:aspartate family amino acid biosynthetic process"/>
    <property type="evidence" value="ECO:0007669"/>
    <property type="project" value="InterPro"/>
</dbReference>
<reference evidence="4 5" key="2">
    <citation type="submission" date="2008-10" db="EMBL/GenBank/DDBJ databases">
        <authorList>
            <person name="Fulton L."/>
            <person name="Clifton S."/>
            <person name="Fulton B."/>
            <person name="Xu J."/>
            <person name="Minx P."/>
            <person name="Pepin K.H."/>
            <person name="Johnson M."/>
            <person name="Bhonagiri V."/>
            <person name="Nash W.E."/>
            <person name="Mardis E.R."/>
            <person name="Wilson R.K."/>
        </authorList>
    </citation>
    <scope>NUCLEOTIDE SEQUENCE [LARGE SCALE GENOMIC DNA]</scope>
    <source>
        <strain evidence="4 5">DSM 18315</strain>
    </source>
</reference>
<dbReference type="InterPro" id="IPR001342">
    <property type="entry name" value="HDH_cat"/>
</dbReference>
<protein>
    <recommendedName>
        <fullName evidence="3">Homoserine dehydrogenase catalytic domain-containing protein</fullName>
    </recommendedName>
</protein>
<dbReference type="PANTHER" id="PTHR43070">
    <property type="match status" value="1"/>
</dbReference>
<accession>B7BHF9</accession>
<evidence type="ECO:0000313" key="4">
    <source>
        <dbReference type="EMBL" id="EEC94134.1"/>
    </source>
</evidence>
<organism evidence="4 5">
    <name type="scientific">Parabacteroides johnsonii DSM 18315</name>
    <dbReference type="NCBI Taxonomy" id="537006"/>
    <lineage>
        <taxon>Bacteria</taxon>
        <taxon>Pseudomonadati</taxon>
        <taxon>Bacteroidota</taxon>
        <taxon>Bacteroidia</taxon>
        <taxon>Bacteroidales</taxon>
        <taxon>Tannerellaceae</taxon>
        <taxon>Parabacteroides</taxon>
    </lineage>
</organism>